<dbReference type="Proteomes" id="UP000518878">
    <property type="component" value="Unassembled WGS sequence"/>
</dbReference>
<dbReference type="InterPro" id="IPR041489">
    <property type="entry name" value="PDZ_6"/>
</dbReference>
<keyword evidence="4" id="KW-1185">Reference proteome</keyword>
<accession>A0A7X5QVI9</accession>
<evidence type="ECO:0000256" key="1">
    <source>
        <dbReference type="SAM" id="SignalP"/>
    </source>
</evidence>
<dbReference type="InterPro" id="IPR034122">
    <property type="entry name" value="Retropepsin-like_bacterial"/>
</dbReference>
<dbReference type="AlphaFoldDB" id="A0A7X5QVI9"/>
<evidence type="ECO:0000313" key="3">
    <source>
        <dbReference type="EMBL" id="NID16080.1"/>
    </source>
</evidence>
<organism evidence="3 4">
    <name type="scientific">Luteibacter yeojuensis</name>
    <dbReference type="NCBI Taxonomy" id="345309"/>
    <lineage>
        <taxon>Bacteria</taxon>
        <taxon>Pseudomonadati</taxon>
        <taxon>Pseudomonadota</taxon>
        <taxon>Gammaproteobacteria</taxon>
        <taxon>Lysobacterales</taxon>
        <taxon>Rhodanobacteraceae</taxon>
        <taxon>Luteibacter</taxon>
    </lineage>
</organism>
<feature type="chain" id="PRO_5030627298" evidence="1">
    <location>
        <begin position="18"/>
        <end position="612"/>
    </location>
</feature>
<dbReference type="SUPFAM" id="SSF50156">
    <property type="entry name" value="PDZ domain-like"/>
    <property type="match status" value="1"/>
</dbReference>
<reference evidence="3 4" key="1">
    <citation type="journal article" date="2006" name="Int. J. Syst. Evol. Microbiol.">
        <title>Dyella yeojuensis sp. nov., isolated from greenhouse soil in Korea.</title>
        <authorList>
            <person name="Kim B.Y."/>
            <person name="Weon H.Y."/>
            <person name="Lee K.H."/>
            <person name="Seok S.J."/>
            <person name="Kwon S.W."/>
            <person name="Go S.J."/>
            <person name="Stackebrandt E."/>
        </authorList>
    </citation>
    <scope>NUCLEOTIDE SEQUENCE [LARGE SCALE GENOMIC DNA]</scope>
    <source>
        <strain evidence="3 4">DSM 17673</strain>
    </source>
</reference>
<keyword evidence="1" id="KW-0732">Signal</keyword>
<dbReference type="PROSITE" id="PS50106">
    <property type="entry name" value="PDZ"/>
    <property type="match status" value="1"/>
</dbReference>
<feature type="domain" description="PDZ" evidence="2">
    <location>
        <begin position="529"/>
        <end position="575"/>
    </location>
</feature>
<dbReference type="InterPro" id="IPR001478">
    <property type="entry name" value="PDZ"/>
</dbReference>
<dbReference type="EMBL" id="JAAQTL010000001">
    <property type="protein sequence ID" value="NID16080.1"/>
    <property type="molecule type" value="Genomic_DNA"/>
</dbReference>
<dbReference type="Pfam" id="PF17820">
    <property type="entry name" value="PDZ_6"/>
    <property type="match status" value="1"/>
</dbReference>
<dbReference type="RefSeq" id="WP_166699750.1">
    <property type="nucleotide sequence ID" value="NZ_JAAQTL010000001.1"/>
</dbReference>
<gene>
    <name evidence="3" type="ORF">HBF32_11475</name>
</gene>
<dbReference type="InterPro" id="IPR021109">
    <property type="entry name" value="Peptidase_aspartic_dom_sf"/>
</dbReference>
<proteinExistence type="predicted"/>
<evidence type="ECO:0000313" key="4">
    <source>
        <dbReference type="Proteomes" id="UP000518878"/>
    </source>
</evidence>
<name>A0A7X5QVI9_9GAMM</name>
<protein>
    <submittedName>
        <fullName evidence="3">PDZ domain-containing protein</fullName>
    </submittedName>
</protein>
<dbReference type="SMART" id="SM00228">
    <property type="entry name" value="PDZ"/>
    <property type="match status" value="1"/>
</dbReference>
<feature type="signal peptide" evidence="1">
    <location>
        <begin position="1"/>
        <end position="17"/>
    </location>
</feature>
<comment type="caution">
    <text evidence="3">The sequence shown here is derived from an EMBL/GenBank/DDBJ whole genome shotgun (WGS) entry which is preliminary data.</text>
</comment>
<dbReference type="Gene3D" id="2.30.42.10">
    <property type="match status" value="1"/>
</dbReference>
<dbReference type="CDD" id="cd05483">
    <property type="entry name" value="retropepsin_like_bacteria"/>
    <property type="match status" value="1"/>
</dbReference>
<sequence>MRLCLMLLLFVGSTALAAEVPLPLQAARAAAADGWKAHAAFVAEGTQESEGLQSAWREAVDRHSGYWRASVKHAARAYADGADAKGRWHQDVSGGVHPLDSKEARTVAVTEGWLLRMGWLDADETAYSAGTVDDGLLRVEATPHGGRTVTLWIDRKTGRVVRAQWRSSFFTVTREFEDYRDTHGVSMPYRIATVAKTDSGTEDSNETVRIDRYTAPDAATLAKALERPPLLPGDVVMRGGAREASTPMTLEGGALLVDVSINGAEPLPFILDTGGHAILTEATAKKLGIEGQGKGVSTGSGPGSMAISYARVGSMALGDATVRDQTFLVMPFGFSFSDRGERPPIAGILGLEVFERFAVTFDYDGKRLLLVPFDGKTAPLPGKGTAVPLRFTSDMPLVDGSLDGKPGVFGIDTGNSGHLLVFPQWMERNGLFGRYSRGYALGGGGGVGGSFVSRISHIDSLGIGSLTVHGHVAQLTPPNAGATANVSEAGNIGQDVLSRFLVHMDYRRAAMYLAPRTSTPGGPWNLDPGMRVGRKQERPDRFVVALVVPGSPAAKAGIRAGDAILSVDGVPAAKLGGWGWRDVFNRAKPGQKVVLAMANGRKATLELADFAP</sequence>
<evidence type="ECO:0000259" key="2">
    <source>
        <dbReference type="PROSITE" id="PS50106"/>
    </source>
</evidence>
<dbReference type="Pfam" id="PF13650">
    <property type="entry name" value="Asp_protease_2"/>
    <property type="match status" value="1"/>
</dbReference>
<dbReference type="Gene3D" id="2.40.70.10">
    <property type="entry name" value="Acid Proteases"/>
    <property type="match status" value="2"/>
</dbReference>
<dbReference type="InterPro" id="IPR036034">
    <property type="entry name" value="PDZ_sf"/>
</dbReference>